<proteinExistence type="predicted"/>
<comment type="caution">
    <text evidence="1">The sequence shown here is derived from an EMBL/GenBank/DDBJ whole genome shotgun (WGS) entry which is preliminary data.</text>
</comment>
<sequence length="41" mass="4146">MLSYGGRDVRVEPGTDALSESAEVVTDGMGPPGMFVSAAMG</sequence>
<gene>
    <name evidence="1" type="ORF">GCM10010448_24400</name>
</gene>
<evidence type="ECO:0000313" key="2">
    <source>
        <dbReference type="Proteomes" id="UP001501532"/>
    </source>
</evidence>
<dbReference type="EMBL" id="BAAAUF010000018">
    <property type="protein sequence ID" value="GAA3040935.1"/>
    <property type="molecule type" value="Genomic_DNA"/>
</dbReference>
<evidence type="ECO:0000313" key="1">
    <source>
        <dbReference type="EMBL" id="GAA3040935.1"/>
    </source>
</evidence>
<protein>
    <submittedName>
        <fullName evidence="1">Uncharacterized protein</fullName>
    </submittedName>
</protein>
<accession>A0ABP6LJD9</accession>
<dbReference type="Proteomes" id="UP001501532">
    <property type="component" value="Unassembled WGS sequence"/>
</dbReference>
<reference evidence="2" key="1">
    <citation type="journal article" date="2019" name="Int. J. Syst. Evol. Microbiol.">
        <title>The Global Catalogue of Microorganisms (GCM) 10K type strain sequencing project: providing services to taxonomists for standard genome sequencing and annotation.</title>
        <authorList>
            <consortium name="The Broad Institute Genomics Platform"/>
            <consortium name="The Broad Institute Genome Sequencing Center for Infectious Disease"/>
            <person name="Wu L."/>
            <person name="Ma J."/>
        </authorList>
    </citation>
    <scope>NUCLEOTIDE SEQUENCE [LARGE SCALE GENOMIC DNA]</scope>
    <source>
        <strain evidence="2">JCM 9091</strain>
    </source>
</reference>
<organism evidence="1 2">
    <name type="scientific">Streptomyces glomeratus</name>
    <dbReference type="NCBI Taxonomy" id="284452"/>
    <lineage>
        <taxon>Bacteria</taxon>
        <taxon>Bacillati</taxon>
        <taxon>Actinomycetota</taxon>
        <taxon>Actinomycetes</taxon>
        <taxon>Kitasatosporales</taxon>
        <taxon>Streptomycetaceae</taxon>
        <taxon>Streptomyces</taxon>
    </lineage>
</organism>
<name>A0ABP6LJD9_9ACTN</name>
<keyword evidence="2" id="KW-1185">Reference proteome</keyword>